<comment type="cofactor">
    <cofactor evidence="1">
        <name>[4Fe-4S] cluster</name>
        <dbReference type="ChEBI" id="CHEBI:49883"/>
    </cofactor>
</comment>
<keyword evidence="12" id="KW-0560">Oxidoreductase</keyword>
<dbReference type="GO" id="GO:0046872">
    <property type="term" value="F:metal ion binding"/>
    <property type="evidence" value="ECO:0007669"/>
    <property type="project" value="UniProtKB-UniRule"/>
</dbReference>
<dbReference type="Gene3D" id="3.20.20.70">
    <property type="entry name" value="Aldolase class I"/>
    <property type="match status" value="1"/>
</dbReference>
<dbReference type="EMBL" id="CP020867">
    <property type="protein sequence ID" value="ARJ56487.1"/>
    <property type="molecule type" value="Genomic_DNA"/>
</dbReference>
<evidence type="ECO:0000256" key="10">
    <source>
        <dbReference type="RuleBase" id="RU364116"/>
    </source>
</evidence>
<dbReference type="InterPro" id="IPR007197">
    <property type="entry name" value="rSAM"/>
</dbReference>
<keyword evidence="5 10" id="KW-0949">S-adenosyl-L-methionine</keyword>
<evidence type="ECO:0000256" key="5">
    <source>
        <dbReference type="ARBA" id="ARBA00022691"/>
    </source>
</evidence>
<dbReference type="PANTHER" id="PTHR13932:SF5">
    <property type="entry name" value="RADICAL S-ADENOSYL METHIONINE DOMAIN-CONTAINING PROTEIN 1, MITOCHONDRIAL"/>
    <property type="match status" value="1"/>
</dbReference>
<keyword evidence="10" id="KW-0963">Cytoplasm</keyword>
<keyword evidence="10" id="KW-0004">4Fe-4S</keyword>
<dbReference type="Proteomes" id="UP000192902">
    <property type="component" value="Chromosome"/>
</dbReference>
<evidence type="ECO:0000256" key="3">
    <source>
        <dbReference type="ARBA" id="ARBA00017228"/>
    </source>
</evidence>
<dbReference type="GO" id="GO:0005737">
    <property type="term" value="C:cytoplasm"/>
    <property type="evidence" value="ECO:0007669"/>
    <property type="project" value="UniProtKB-SubCell"/>
</dbReference>
<dbReference type="SFLD" id="SFLDG01065">
    <property type="entry name" value="anaerobic_coproporphyrinogen-I"/>
    <property type="match status" value="1"/>
</dbReference>
<dbReference type="AlphaFoldDB" id="A0A1W6BWP9"/>
<dbReference type="PANTHER" id="PTHR13932">
    <property type="entry name" value="COPROPORPHYRINIGEN III OXIDASE"/>
    <property type="match status" value="1"/>
</dbReference>
<name>A0A1W6BWP9_9BACT</name>
<dbReference type="SUPFAM" id="SSF102114">
    <property type="entry name" value="Radical SAM enzymes"/>
    <property type="match status" value="1"/>
</dbReference>
<comment type="function">
    <text evidence="10">Probably acts as a heme chaperone, transferring heme to an unknown acceptor. Binds one molecule of heme per monomer, possibly covalently. Binds 1 [4Fe-4S] cluster. The cluster is coordinated with 3 cysteines and an exchangeable S-adenosyl-L-methionine.</text>
</comment>
<comment type="subcellular location">
    <subcellularLocation>
        <location evidence="10">Cytoplasm</location>
    </subcellularLocation>
</comment>
<dbReference type="NCBIfam" id="TIGR00539">
    <property type="entry name" value="hemN_rel"/>
    <property type="match status" value="1"/>
</dbReference>
<dbReference type="GO" id="GO:0006779">
    <property type="term" value="P:porphyrin-containing compound biosynthetic process"/>
    <property type="evidence" value="ECO:0007669"/>
    <property type="project" value="InterPro"/>
</dbReference>
<dbReference type="PROSITE" id="PS51918">
    <property type="entry name" value="RADICAL_SAM"/>
    <property type="match status" value="1"/>
</dbReference>
<protein>
    <recommendedName>
        <fullName evidence="3 10">Heme chaperone HemW</fullName>
    </recommendedName>
</protein>
<sequence>MHLYIHIPFCESKCHYCSFTSLKKKDYEEAYFKALLEDLKFQFDYFKLSKNSIQTLFIGGGTPSVVEEKFYEKIFNFLAPYLSQNSENTIEANPKSSIDSWLKNMKNFGLNRISFGAQSFHSKKLEFLGRQHTQKELFESVENAKKNGFENINLDLIYDTKFDDKKMLDFELLHLEKIKKNLKHVSAYHLSIEKNTAFANCFHFKKNAPRLMKYFIEQIQILGFKQYEISNFGRICKHNLAYWQGKDYIGCGLSAVGFLKNQRFYTAKNLKTYILNPSLRQIENLNQKELCLERLFLGFRSKVGVHKKILNTIQIQKANELVANKKLELKNNRFYNLNFLISDELALYLAP</sequence>
<keyword evidence="7 10" id="KW-0408">Iron</keyword>
<keyword evidence="6 10" id="KW-0479">Metal-binding</keyword>
<dbReference type="InterPro" id="IPR004559">
    <property type="entry name" value="HemW-like"/>
</dbReference>
<evidence type="ECO:0000256" key="4">
    <source>
        <dbReference type="ARBA" id="ARBA00022617"/>
    </source>
</evidence>
<evidence type="ECO:0000256" key="1">
    <source>
        <dbReference type="ARBA" id="ARBA00001966"/>
    </source>
</evidence>
<evidence type="ECO:0000256" key="9">
    <source>
        <dbReference type="ARBA" id="ARBA00023186"/>
    </source>
</evidence>
<organism evidence="12 13">
    <name type="scientific">Campylobacter cuniculorum DSM 23162 = LMG 24588</name>
    <dbReference type="NCBI Taxonomy" id="1121267"/>
    <lineage>
        <taxon>Bacteria</taxon>
        <taxon>Pseudomonadati</taxon>
        <taxon>Campylobacterota</taxon>
        <taxon>Epsilonproteobacteria</taxon>
        <taxon>Campylobacterales</taxon>
        <taxon>Campylobacteraceae</taxon>
        <taxon>Campylobacter</taxon>
    </lineage>
</organism>
<dbReference type="Pfam" id="PF04055">
    <property type="entry name" value="Radical_SAM"/>
    <property type="match status" value="1"/>
</dbReference>
<evidence type="ECO:0000256" key="6">
    <source>
        <dbReference type="ARBA" id="ARBA00022723"/>
    </source>
</evidence>
<dbReference type="RefSeq" id="WP_027306476.1">
    <property type="nucleotide sequence ID" value="NZ_CP020867.1"/>
</dbReference>
<dbReference type="GO" id="GO:0051539">
    <property type="term" value="F:4 iron, 4 sulfur cluster binding"/>
    <property type="evidence" value="ECO:0007669"/>
    <property type="project" value="UniProtKB-UniRule"/>
</dbReference>
<dbReference type="SMART" id="SM00729">
    <property type="entry name" value="Elp3"/>
    <property type="match status" value="1"/>
</dbReference>
<dbReference type="InterPro" id="IPR013785">
    <property type="entry name" value="Aldolase_TIM"/>
</dbReference>
<dbReference type="InterPro" id="IPR034505">
    <property type="entry name" value="Coproporphyrinogen-III_oxidase"/>
</dbReference>
<dbReference type="STRING" id="1121267.CCUN_0876"/>
<keyword evidence="9 10" id="KW-0143">Chaperone</keyword>
<dbReference type="CDD" id="cd01335">
    <property type="entry name" value="Radical_SAM"/>
    <property type="match status" value="1"/>
</dbReference>
<comment type="similarity">
    <text evidence="2">Belongs to the anaerobic coproporphyrinogen-III oxidase family. HemW subfamily.</text>
</comment>
<dbReference type="KEGG" id="ccun:CCUN_0876"/>
<evidence type="ECO:0000256" key="2">
    <source>
        <dbReference type="ARBA" id="ARBA00006100"/>
    </source>
</evidence>
<dbReference type="InterPro" id="IPR006638">
    <property type="entry name" value="Elp3/MiaA/NifB-like_rSAM"/>
</dbReference>
<dbReference type="OrthoDB" id="9808022at2"/>
<dbReference type="SFLD" id="SFLDS00029">
    <property type="entry name" value="Radical_SAM"/>
    <property type="match status" value="1"/>
</dbReference>
<reference evidence="12 13" key="1">
    <citation type="submission" date="2017-04" db="EMBL/GenBank/DDBJ databases">
        <title>Complete genome sequence of the Campylobacter cuniculorum type strain LMG24588.</title>
        <authorList>
            <person name="Miller W.G."/>
            <person name="Yee E."/>
            <person name="Revez J."/>
            <person name="Bono J.L."/>
            <person name="Rossi M."/>
        </authorList>
    </citation>
    <scope>NUCLEOTIDE SEQUENCE [LARGE SCALE GENOMIC DNA]</scope>
    <source>
        <strain evidence="12 13">LMG 24588</strain>
    </source>
</reference>
<gene>
    <name evidence="12" type="primary">hemN2</name>
    <name evidence="12" type="ORF">CCUN_0876</name>
</gene>
<dbReference type="eggNOG" id="COG0635">
    <property type="taxonomic scope" value="Bacteria"/>
</dbReference>
<dbReference type="SFLD" id="SFLDF00562">
    <property type="entry name" value="HemN-like__clustered_with_heat"/>
    <property type="match status" value="1"/>
</dbReference>
<dbReference type="GO" id="GO:0004109">
    <property type="term" value="F:coproporphyrinogen oxidase activity"/>
    <property type="evidence" value="ECO:0007669"/>
    <property type="project" value="InterPro"/>
</dbReference>
<keyword evidence="4 10" id="KW-0349">Heme</keyword>
<feature type="domain" description="Radical SAM core" evidence="11">
    <location>
        <begin position="1"/>
        <end position="234"/>
    </location>
</feature>
<evidence type="ECO:0000259" key="11">
    <source>
        <dbReference type="PROSITE" id="PS51918"/>
    </source>
</evidence>
<proteinExistence type="inferred from homology"/>
<accession>A0A1W6BWP9</accession>
<evidence type="ECO:0000313" key="12">
    <source>
        <dbReference type="EMBL" id="ARJ56487.1"/>
    </source>
</evidence>
<evidence type="ECO:0000256" key="7">
    <source>
        <dbReference type="ARBA" id="ARBA00023004"/>
    </source>
</evidence>
<evidence type="ECO:0000256" key="8">
    <source>
        <dbReference type="ARBA" id="ARBA00023014"/>
    </source>
</evidence>
<evidence type="ECO:0000313" key="13">
    <source>
        <dbReference type="Proteomes" id="UP000192902"/>
    </source>
</evidence>
<keyword evidence="8 10" id="KW-0411">Iron-sulfur</keyword>
<dbReference type="InterPro" id="IPR058240">
    <property type="entry name" value="rSAM_sf"/>
</dbReference>